<dbReference type="PANTHER" id="PTHR36102">
    <property type="entry name" value="CHROMOSOME 10, WHOLE GENOME SHOTGUN SEQUENCE"/>
    <property type="match status" value="1"/>
</dbReference>
<feature type="domain" description="Subtelomeric hrmA-associated cluster protein AFUB-079030/YDR124W-like helical bundle" evidence="2">
    <location>
        <begin position="178"/>
        <end position="318"/>
    </location>
</feature>
<feature type="region of interest" description="Disordered" evidence="1">
    <location>
        <begin position="116"/>
        <end position="164"/>
    </location>
</feature>
<dbReference type="InterPro" id="IPR021264">
    <property type="entry name" value="AFUB_079030/YDR124W-like"/>
</dbReference>
<feature type="compositionally biased region" description="Basic and acidic residues" evidence="1">
    <location>
        <begin position="117"/>
        <end position="126"/>
    </location>
</feature>
<dbReference type="OrthoDB" id="5338458at2759"/>
<dbReference type="RefSeq" id="XP_013277094.1">
    <property type="nucleotide sequence ID" value="XM_013421640.1"/>
</dbReference>
<dbReference type="HOGENOM" id="CLU_431495_0_0_1"/>
<evidence type="ECO:0000313" key="3">
    <source>
        <dbReference type="EMBL" id="KIX09958.1"/>
    </source>
</evidence>
<gene>
    <name evidence="3" type="ORF">Z518_01039</name>
</gene>
<dbReference type="VEuPathDB" id="FungiDB:Z518_01039"/>
<proteinExistence type="predicted"/>
<dbReference type="Proteomes" id="UP000053617">
    <property type="component" value="Unassembled WGS sequence"/>
</dbReference>
<organism evidence="3 4">
    <name type="scientific">Rhinocladiella mackenziei CBS 650.93</name>
    <dbReference type="NCBI Taxonomy" id="1442369"/>
    <lineage>
        <taxon>Eukaryota</taxon>
        <taxon>Fungi</taxon>
        <taxon>Dikarya</taxon>
        <taxon>Ascomycota</taxon>
        <taxon>Pezizomycotina</taxon>
        <taxon>Eurotiomycetes</taxon>
        <taxon>Chaetothyriomycetidae</taxon>
        <taxon>Chaetothyriales</taxon>
        <taxon>Herpotrichiellaceae</taxon>
        <taxon>Rhinocladiella</taxon>
    </lineage>
</organism>
<dbReference type="GeneID" id="25289110"/>
<evidence type="ECO:0000313" key="4">
    <source>
        <dbReference type="Proteomes" id="UP000053617"/>
    </source>
</evidence>
<feature type="region of interest" description="Disordered" evidence="1">
    <location>
        <begin position="215"/>
        <end position="237"/>
    </location>
</feature>
<feature type="compositionally biased region" description="Basic residues" evidence="1">
    <location>
        <begin position="416"/>
        <end position="425"/>
    </location>
</feature>
<keyword evidence="4" id="KW-1185">Reference proteome</keyword>
<feature type="region of interest" description="Disordered" evidence="1">
    <location>
        <begin position="339"/>
        <end position="433"/>
    </location>
</feature>
<evidence type="ECO:0000256" key="1">
    <source>
        <dbReference type="SAM" id="MobiDB-lite"/>
    </source>
</evidence>
<dbReference type="EMBL" id="KN847475">
    <property type="protein sequence ID" value="KIX09958.1"/>
    <property type="molecule type" value="Genomic_DNA"/>
</dbReference>
<dbReference type="Pfam" id="PF11001">
    <property type="entry name" value="AFUB_07903_YDR124W_hel"/>
    <property type="match status" value="1"/>
</dbReference>
<accession>A0A0D2HH28</accession>
<name>A0A0D2HH28_9EURO</name>
<evidence type="ECO:0000259" key="2">
    <source>
        <dbReference type="Pfam" id="PF11001"/>
    </source>
</evidence>
<dbReference type="STRING" id="1442369.A0A0D2HH28"/>
<sequence>MTAELNPMSSAGPLPEIPPLKFEKAVKPVATANLSKEAKQQYIINEIKKLLEDSEDFIGLVPGENNIPEILVSPNLEQHKYSILGDACGNFTKYMSDRNPTLRRNVGTSLCRHSKALKQEPERETRIPGGSISYPFQRPTKRHRSRTLNAGSQSKPRVPQSERRLKLVSEAPAAQIRVDDREKLEQWFEEAFLTLQQVACRLVAKVWIKKIHPKKQSTHPYNGQMPRGEPADSNRTRPPYWPPDVIHREPDHIGRDDRTNLLVHLILNTPQPIITSPPDPQNQQTVNARGLFECLELKRSELREDRWEIIQQIIRAREMMEQYEAGEIDGDSLVFLSDYSHGSRMTPNESDNEALEQEGPSQGGSSHGSHEEDLGDEPDLTSTSSTRPSPADQVHLDGRLHLGKLRSSGGVEGSHGRRPAGRRSRSAINGSIATPAIALQPAQEVSSERTMNVRKFKSHVDGSPIDTVMQFPRPNVNQVHSRSGLMVNISQQLPSRTFERDLDSHSESQEMMHVLPQSGPRPPQPGLEIQPWMGMMPDMGPEPPEHIFGIHPDMATQPQEMTYQYLDPASRDMDSRVQNCVSVINPMHYQDYNDGSRRNLPVRVMDTSYPGMLPQQDYNMDMIAGPFYPV</sequence>
<reference evidence="3 4" key="1">
    <citation type="submission" date="2015-01" db="EMBL/GenBank/DDBJ databases">
        <title>The Genome Sequence of Rhinocladiella mackenzie CBS 650.93.</title>
        <authorList>
            <consortium name="The Broad Institute Genomics Platform"/>
            <person name="Cuomo C."/>
            <person name="de Hoog S."/>
            <person name="Gorbushina A."/>
            <person name="Stielow B."/>
            <person name="Teixiera M."/>
            <person name="Abouelleil A."/>
            <person name="Chapman S.B."/>
            <person name="Priest M."/>
            <person name="Young S.K."/>
            <person name="Wortman J."/>
            <person name="Nusbaum C."/>
            <person name="Birren B."/>
        </authorList>
    </citation>
    <scope>NUCLEOTIDE SEQUENCE [LARGE SCALE GENOMIC DNA]</scope>
    <source>
        <strain evidence="3 4">CBS 650.93</strain>
    </source>
</reference>
<dbReference type="PANTHER" id="PTHR36102:SF1">
    <property type="entry name" value="YDR124W-LIKE HELICAL BUNDLE DOMAIN-CONTAINING PROTEIN"/>
    <property type="match status" value="1"/>
</dbReference>
<dbReference type="AlphaFoldDB" id="A0A0D2HH28"/>
<dbReference type="InterPro" id="IPR047092">
    <property type="entry name" value="AFUB_07903/YDR124W-like_hel"/>
</dbReference>
<protein>
    <recommendedName>
        <fullName evidence="2">Subtelomeric hrmA-associated cluster protein AFUB-079030/YDR124W-like helical bundle domain-containing protein</fullName>
    </recommendedName>
</protein>